<dbReference type="RefSeq" id="WP_227600957.1">
    <property type="nucleotide sequence ID" value="NZ_JAJEPX010000032.1"/>
</dbReference>
<evidence type="ECO:0000313" key="2">
    <source>
        <dbReference type="Proteomes" id="UP001298753"/>
    </source>
</evidence>
<dbReference type="AlphaFoldDB" id="A0AAW4W5D7"/>
<reference evidence="1 2" key="1">
    <citation type="submission" date="2021-10" db="EMBL/GenBank/DDBJ databases">
        <title>Anaerobic single-cell dispensing facilitates the cultivation of human gut bacteria.</title>
        <authorList>
            <person name="Afrizal A."/>
        </authorList>
    </citation>
    <scope>NUCLEOTIDE SEQUENCE [LARGE SCALE GENOMIC DNA]</scope>
    <source>
        <strain evidence="1 2">CLA-AA-H270</strain>
    </source>
</reference>
<accession>A0AAW4W5D7</accession>
<keyword evidence="2" id="KW-1185">Reference proteome</keyword>
<dbReference type="EMBL" id="JAJEPX010000032">
    <property type="protein sequence ID" value="MCC2177398.1"/>
    <property type="molecule type" value="Genomic_DNA"/>
</dbReference>
<gene>
    <name evidence="1" type="ORF">LKD22_09730</name>
</gene>
<evidence type="ECO:0000313" key="1">
    <source>
        <dbReference type="EMBL" id="MCC2177398.1"/>
    </source>
</evidence>
<comment type="caution">
    <text evidence="1">The sequence shown here is derived from an EMBL/GenBank/DDBJ whole genome shotgun (WGS) entry which is preliminary data.</text>
</comment>
<proteinExistence type="predicted"/>
<protein>
    <submittedName>
        <fullName evidence="1">LLM class flavin-dependent oxidoreductase</fullName>
    </submittedName>
</protein>
<dbReference type="GeneID" id="98660888"/>
<dbReference type="Proteomes" id="UP001298753">
    <property type="component" value="Unassembled WGS sequence"/>
</dbReference>
<sequence length="76" mass="8663">MKRANARNYGHEVKGYIIANGITLTCMAAQLAEKYGWSRCMQNLSGKLRRGTFSYTEAVEIADILGYDIVWKKRKC</sequence>
<organism evidence="1 2">
    <name type="scientific">Agathobaculum butyriciproducens</name>
    <dbReference type="NCBI Taxonomy" id="1628085"/>
    <lineage>
        <taxon>Bacteria</taxon>
        <taxon>Bacillati</taxon>
        <taxon>Bacillota</taxon>
        <taxon>Clostridia</taxon>
        <taxon>Eubacteriales</taxon>
        <taxon>Butyricicoccaceae</taxon>
        <taxon>Agathobaculum</taxon>
    </lineage>
</organism>
<name>A0AAW4W5D7_9FIRM</name>